<name>A0A9Q1BNK4_HOLLE</name>
<dbReference type="Proteomes" id="UP001152320">
    <property type="component" value="Chromosome 14"/>
</dbReference>
<gene>
    <name evidence="1" type="ORF">HOLleu_29526</name>
</gene>
<organism evidence="1 2">
    <name type="scientific">Holothuria leucospilota</name>
    <name type="common">Black long sea cucumber</name>
    <name type="synonym">Mertensiothuria leucospilota</name>
    <dbReference type="NCBI Taxonomy" id="206669"/>
    <lineage>
        <taxon>Eukaryota</taxon>
        <taxon>Metazoa</taxon>
        <taxon>Echinodermata</taxon>
        <taxon>Eleutherozoa</taxon>
        <taxon>Echinozoa</taxon>
        <taxon>Holothuroidea</taxon>
        <taxon>Aspidochirotacea</taxon>
        <taxon>Aspidochirotida</taxon>
        <taxon>Holothuriidae</taxon>
        <taxon>Holothuria</taxon>
    </lineage>
</organism>
<dbReference type="AlphaFoldDB" id="A0A9Q1BNK4"/>
<proteinExistence type="predicted"/>
<evidence type="ECO:0000313" key="1">
    <source>
        <dbReference type="EMBL" id="KAJ8029972.1"/>
    </source>
</evidence>
<accession>A0A9Q1BNK4</accession>
<reference evidence="1" key="1">
    <citation type="submission" date="2021-10" db="EMBL/GenBank/DDBJ databases">
        <title>Tropical sea cucumber genome reveals ecological adaptation and Cuvierian tubules defense mechanism.</title>
        <authorList>
            <person name="Chen T."/>
        </authorList>
    </citation>
    <scope>NUCLEOTIDE SEQUENCE</scope>
    <source>
        <strain evidence="1">Nanhai2018</strain>
        <tissue evidence="1">Muscle</tissue>
    </source>
</reference>
<comment type="caution">
    <text evidence="1">The sequence shown here is derived from an EMBL/GenBank/DDBJ whole genome shotgun (WGS) entry which is preliminary data.</text>
</comment>
<dbReference type="EMBL" id="JAIZAY010000014">
    <property type="protein sequence ID" value="KAJ8029972.1"/>
    <property type="molecule type" value="Genomic_DNA"/>
</dbReference>
<sequence>MPKLNLLKNTLVMRFLSWMFSSHLKAGNYLLPSIRNLQTPTLIFDTKASTHTTSNLL</sequence>
<evidence type="ECO:0000313" key="2">
    <source>
        <dbReference type="Proteomes" id="UP001152320"/>
    </source>
</evidence>
<keyword evidence="2" id="KW-1185">Reference proteome</keyword>
<protein>
    <submittedName>
        <fullName evidence="1">Uncharacterized protein</fullName>
    </submittedName>
</protein>